<sequence length="303" mass="34501">MSPHLSSKWPRLPKVVSRRAMRGFLMLLTVLLTLFIFTGCSLLPWNKDSANHPKISHKLNEQEDVINRNSLGTEKLDKLDAFIERGSGVQRVVQHTIEGDPIFRVLEYKGGRLQYTVDTTEDAFGTPEVRTVSCAELERVETNTLLTYTLTGCDGEQAERQLLSIEYDVVKQDRFEFVLKYGVDRKNEINTGEQKLVKDLRNGSVAEVNDYTLPDKDRQSIYRELVLSSDLEEKQLSTECNRKPYISYELTVQINGAERHYVWSECDTSTDGLSMTGVAQFIIDTVEANEAYKQLPEAEGGYE</sequence>
<dbReference type="InterPro" id="IPR025372">
    <property type="entry name" value="DUF4362"/>
</dbReference>
<comment type="caution">
    <text evidence="1">The sequence shown here is derived from an EMBL/GenBank/DDBJ whole genome shotgun (WGS) entry which is preliminary data.</text>
</comment>
<proteinExistence type="predicted"/>
<evidence type="ECO:0008006" key="3">
    <source>
        <dbReference type="Google" id="ProtNLM"/>
    </source>
</evidence>
<evidence type="ECO:0000313" key="1">
    <source>
        <dbReference type="EMBL" id="OKP88804.1"/>
    </source>
</evidence>
<dbReference type="Proteomes" id="UP000186058">
    <property type="component" value="Unassembled WGS sequence"/>
</dbReference>
<dbReference type="Pfam" id="PF14275">
    <property type="entry name" value="DUF4362"/>
    <property type="match status" value="1"/>
</dbReference>
<gene>
    <name evidence="1" type="ORF">A3844_06645</name>
</gene>
<reference evidence="1 2" key="1">
    <citation type="submission" date="2016-03" db="EMBL/GenBank/DDBJ databases">
        <authorList>
            <person name="Sant'Anna F.H."/>
            <person name="Ambrosini A."/>
            <person name="Souza R."/>
            <person name="Bach E."/>
            <person name="Fernandes G."/>
            <person name="Balsanelli E."/>
            <person name="Baura V.A."/>
            <person name="Souza E.M."/>
            <person name="Passaglia L."/>
        </authorList>
    </citation>
    <scope>NUCLEOTIDE SEQUENCE [LARGE SCALE GENOMIC DNA]</scope>
    <source>
        <strain evidence="1 2">P26E</strain>
    </source>
</reference>
<keyword evidence="2" id="KW-1185">Reference proteome</keyword>
<evidence type="ECO:0000313" key="2">
    <source>
        <dbReference type="Proteomes" id="UP000186058"/>
    </source>
</evidence>
<organism evidence="1 2">
    <name type="scientific">Paenibacillus helianthi</name>
    <dbReference type="NCBI Taxonomy" id="1349432"/>
    <lineage>
        <taxon>Bacteria</taxon>
        <taxon>Bacillati</taxon>
        <taxon>Bacillota</taxon>
        <taxon>Bacilli</taxon>
        <taxon>Bacillales</taxon>
        <taxon>Paenibacillaceae</taxon>
        <taxon>Paenibacillus</taxon>
    </lineage>
</organism>
<name>A0ABX3ERF0_9BACL</name>
<dbReference type="EMBL" id="LVWI01000025">
    <property type="protein sequence ID" value="OKP88804.1"/>
    <property type="molecule type" value="Genomic_DNA"/>
</dbReference>
<protein>
    <recommendedName>
        <fullName evidence="3">DUF4362 domain-containing protein</fullName>
    </recommendedName>
</protein>
<accession>A0ABX3ERF0</accession>